<sequence length="106" mass="11534">MARLQAACYPTWTTLGIRSGGCNSIASMGSSRKPGSLTRKLPLVHWRAPDTGAVLTWDPDLQGGWGGGCTTTLCAAIVARPTLIRPNWYPSWRSRLGEKPKSVYFV</sequence>
<dbReference type="EMBL" id="GL945501">
    <property type="protein sequence ID" value="EGN92647.1"/>
    <property type="molecule type" value="Genomic_DNA"/>
</dbReference>
<dbReference type="HOGENOM" id="CLU_2229660_0_0_1"/>
<dbReference type="InParanoid" id="F8QGG9"/>
<protein>
    <submittedName>
        <fullName evidence="1">Uncharacterized protein</fullName>
    </submittedName>
</protein>
<reference evidence="2" key="1">
    <citation type="journal article" date="2011" name="Science">
        <title>The plant cell wall-decomposing machinery underlies the functional diversity of forest fungi.</title>
        <authorList>
            <person name="Eastwood D.C."/>
            <person name="Floudas D."/>
            <person name="Binder M."/>
            <person name="Majcherczyk A."/>
            <person name="Schneider P."/>
            <person name="Aerts A."/>
            <person name="Asiegbu F.O."/>
            <person name="Baker S.E."/>
            <person name="Barry K."/>
            <person name="Bendiksby M."/>
            <person name="Blumentritt M."/>
            <person name="Coutinho P.M."/>
            <person name="Cullen D."/>
            <person name="de Vries R.P."/>
            <person name="Gathman A."/>
            <person name="Goodell B."/>
            <person name="Henrissat B."/>
            <person name="Ihrmark K."/>
            <person name="Kauserud H."/>
            <person name="Kohler A."/>
            <person name="LaButti K."/>
            <person name="Lapidus A."/>
            <person name="Lavin J.L."/>
            <person name="Lee Y.-H."/>
            <person name="Lindquist E."/>
            <person name="Lilly W."/>
            <person name="Lucas S."/>
            <person name="Morin E."/>
            <person name="Murat C."/>
            <person name="Oguiza J.A."/>
            <person name="Park J."/>
            <person name="Pisabarro A.G."/>
            <person name="Riley R."/>
            <person name="Rosling A."/>
            <person name="Salamov A."/>
            <person name="Schmidt O."/>
            <person name="Schmutz J."/>
            <person name="Skrede I."/>
            <person name="Stenlid J."/>
            <person name="Wiebenga A."/>
            <person name="Xie X."/>
            <person name="Kuees U."/>
            <person name="Hibbett D.S."/>
            <person name="Hoffmeister D."/>
            <person name="Hoegberg N."/>
            <person name="Martin F."/>
            <person name="Grigoriev I.V."/>
            <person name="Watkinson S.C."/>
        </authorList>
    </citation>
    <scope>NUCLEOTIDE SEQUENCE [LARGE SCALE GENOMIC DNA]</scope>
    <source>
        <strain evidence="2">strain S7.3</strain>
    </source>
</reference>
<name>F8QGG9_SERL3</name>
<proteinExistence type="predicted"/>
<evidence type="ECO:0000313" key="2">
    <source>
        <dbReference type="Proteomes" id="UP000008063"/>
    </source>
</evidence>
<accession>F8QGG9</accession>
<feature type="non-terminal residue" evidence="1">
    <location>
        <position position="106"/>
    </location>
</feature>
<evidence type="ECO:0000313" key="1">
    <source>
        <dbReference type="EMBL" id="EGN92647.1"/>
    </source>
</evidence>
<organism evidence="2">
    <name type="scientific">Serpula lacrymans var. lacrymans (strain S7.3)</name>
    <name type="common">Dry rot fungus</name>
    <dbReference type="NCBI Taxonomy" id="936435"/>
    <lineage>
        <taxon>Eukaryota</taxon>
        <taxon>Fungi</taxon>
        <taxon>Dikarya</taxon>
        <taxon>Basidiomycota</taxon>
        <taxon>Agaricomycotina</taxon>
        <taxon>Agaricomycetes</taxon>
        <taxon>Agaricomycetidae</taxon>
        <taxon>Boletales</taxon>
        <taxon>Coniophorineae</taxon>
        <taxon>Serpulaceae</taxon>
        <taxon>Serpula</taxon>
    </lineage>
</organism>
<keyword evidence="2" id="KW-1185">Reference proteome</keyword>
<dbReference type="AlphaFoldDB" id="F8QGG9"/>
<gene>
    <name evidence="1" type="ORF">SERLA73DRAFT_190831</name>
</gene>
<dbReference type="Proteomes" id="UP000008063">
    <property type="component" value="Unassembled WGS sequence"/>
</dbReference>